<reference evidence="3" key="1">
    <citation type="journal article" date="2012" name="Mol. Biol. Evol.">
        <title>Transcriptomic Evidence for the Expression of Horizontally Transferred Algal Nuclear Genes in the Photosynthetic Sea Slug, Elysia chlorotica.</title>
        <authorList>
            <person name="Pierce S.K."/>
            <person name="Fang X."/>
            <person name="Schwartz J.A."/>
            <person name="Jiang X."/>
            <person name="Zhao W."/>
            <person name="Curtis N.E."/>
            <person name="Kocot K.M."/>
            <person name="Yang B."/>
            <person name="Wang J."/>
        </authorList>
    </citation>
    <scope>NUCLEOTIDE SEQUENCE</scope>
</reference>
<feature type="transmembrane region" description="Helical" evidence="2">
    <location>
        <begin position="33"/>
        <end position="53"/>
    </location>
</feature>
<dbReference type="EMBL" id="JQ062420">
    <property type="protein sequence ID" value="AFA52589.1"/>
    <property type="molecule type" value="Genomic_DNA"/>
</dbReference>
<organism evidence="3">
    <name type="scientific">Vaucheria litorea</name>
    <name type="common">Yellow-green alga</name>
    <dbReference type="NCBI Taxonomy" id="109269"/>
    <lineage>
        <taxon>Eukaryota</taxon>
        <taxon>Sar</taxon>
        <taxon>Stramenopiles</taxon>
        <taxon>Ochrophyta</taxon>
        <taxon>PX clade</taxon>
        <taxon>Xanthophyceae</taxon>
        <taxon>Vaucheriales</taxon>
        <taxon>Vaucheriaceae</taxon>
        <taxon>Vaucheria</taxon>
    </lineage>
</organism>
<name>H6WBA1_VAULI</name>
<accession>H6WBA1</accession>
<evidence type="ECO:0000256" key="1">
    <source>
        <dbReference type="SAM" id="Coils"/>
    </source>
</evidence>
<dbReference type="AlphaFoldDB" id="H6WBA1"/>
<keyword evidence="2" id="KW-0812">Transmembrane</keyword>
<keyword evidence="2" id="KW-1133">Transmembrane helix</keyword>
<feature type="coiled-coil region" evidence="1">
    <location>
        <begin position="55"/>
        <end position="82"/>
    </location>
</feature>
<evidence type="ECO:0000313" key="3">
    <source>
        <dbReference type="EMBL" id="AFA52589.1"/>
    </source>
</evidence>
<evidence type="ECO:0000256" key="2">
    <source>
        <dbReference type="SAM" id="Phobius"/>
    </source>
</evidence>
<proteinExistence type="predicted"/>
<keyword evidence="2" id="KW-0472">Membrane</keyword>
<protein>
    <submittedName>
        <fullName evidence="3">Uncharacterized protein</fullName>
    </submittedName>
</protein>
<keyword evidence="1" id="KW-0175">Coiled coil</keyword>
<sequence length="172" mass="19344">MRDVNRIRKYTIIKHCHQPHRHHTFHATMFKNVLLVVLALSVNISAFISPVSVKATSASKNLMSLNDDITKAEENAIAMTKQFGPRSIEAINAWETYEEIASSDNSAASKPGLDEACDTEKPDECNEFEAQMAELQELIKSGKPVATDLLIEQNKLLMEENQKLKRTIGNYK</sequence>